<dbReference type="Gene3D" id="1.10.260.40">
    <property type="entry name" value="lambda repressor-like DNA-binding domains"/>
    <property type="match status" value="1"/>
</dbReference>
<proteinExistence type="predicted"/>
<accession>A0ABY7ZUX1</accession>
<dbReference type="EMBL" id="CP118615">
    <property type="protein sequence ID" value="WDZ86700.1"/>
    <property type="molecule type" value="Genomic_DNA"/>
</dbReference>
<feature type="region of interest" description="Disordered" evidence="1">
    <location>
        <begin position="1"/>
        <end position="27"/>
    </location>
</feature>
<feature type="compositionally biased region" description="Basic and acidic residues" evidence="1">
    <location>
        <begin position="1"/>
        <end position="18"/>
    </location>
</feature>
<evidence type="ECO:0000313" key="3">
    <source>
        <dbReference type="EMBL" id="WDZ86700.1"/>
    </source>
</evidence>
<dbReference type="InterPro" id="IPR011990">
    <property type="entry name" value="TPR-like_helical_dom_sf"/>
</dbReference>
<organism evidence="3 4">
    <name type="scientific">Micromonospora cathayae</name>
    <dbReference type="NCBI Taxonomy" id="3028804"/>
    <lineage>
        <taxon>Bacteria</taxon>
        <taxon>Bacillati</taxon>
        <taxon>Actinomycetota</taxon>
        <taxon>Actinomycetes</taxon>
        <taxon>Micromonosporales</taxon>
        <taxon>Micromonosporaceae</taxon>
        <taxon>Micromonospora</taxon>
    </lineage>
</organism>
<name>A0ABY7ZUX1_9ACTN</name>
<dbReference type="Gene3D" id="1.25.40.10">
    <property type="entry name" value="Tetratricopeptide repeat domain"/>
    <property type="match status" value="1"/>
</dbReference>
<keyword evidence="4" id="KW-1185">Reference proteome</keyword>
<gene>
    <name evidence="3" type="ORF">PVK37_10035</name>
</gene>
<dbReference type="SUPFAM" id="SSF47413">
    <property type="entry name" value="lambda repressor-like DNA-binding domains"/>
    <property type="match status" value="1"/>
</dbReference>
<reference evidence="3 4" key="1">
    <citation type="submission" date="2023-02" db="EMBL/GenBank/DDBJ databases">
        <authorList>
            <person name="Mo P."/>
        </authorList>
    </citation>
    <scope>NUCLEOTIDE SEQUENCE [LARGE SCALE GENOMIC DNA]</scope>
    <source>
        <strain evidence="3 4">HUAS 3</strain>
    </source>
</reference>
<dbReference type="Pfam" id="PF13560">
    <property type="entry name" value="HTH_31"/>
    <property type="match status" value="1"/>
</dbReference>
<dbReference type="CDD" id="cd00093">
    <property type="entry name" value="HTH_XRE"/>
    <property type="match status" value="1"/>
</dbReference>
<dbReference type="InterPro" id="IPR001387">
    <property type="entry name" value="Cro/C1-type_HTH"/>
</dbReference>
<dbReference type="PROSITE" id="PS50943">
    <property type="entry name" value="HTH_CROC1"/>
    <property type="match status" value="1"/>
</dbReference>
<protein>
    <submittedName>
        <fullName evidence="3">Helix-turn-helix domain-containing protein</fullName>
    </submittedName>
</protein>
<evidence type="ECO:0000259" key="2">
    <source>
        <dbReference type="PROSITE" id="PS50943"/>
    </source>
</evidence>
<dbReference type="SMART" id="SM00530">
    <property type="entry name" value="HTH_XRE"/>
    <property type="match status" value="1"/>
</dbReference>
<sequence length="423" mass="45706">MTDRRRGNAGAHRYDASRPGRGVANNSDRLPIGRRVAYWRGRRRMSQQMFADRLGKSKSWVDKVERGVRSLDRVSVLQEIAAVLQIDTAVLFGRDAQPVEVTERAEGVQRIRVALSRYDIPLGRPAGRRPVLPVDRMLREVTHAWTTFQHARYQQVIDLLPDLLTDAQRTQAGDPAAGRVPLVEAYRITASLLVKVGDAELARLAADRAMIAATGDRTLVAAAAVQLGEVLRAAGQARVAKSALLAAAYRIAPPVIEHGTPAELALCGTLLVQAALAAAQYGDEPGAVELIDDAAGMADRVGEGHDHHRTGFGPTAVELARAAVSLELGDARDAISRHEKAVRRGGWRWLPTGHRAAHLVDAAQAYLQAGDPVNAGRVLVDVERTAPAEIRHRPDAREVLAQVARDPYAPEPVIHLAVTLGVG</sequence>
<dbReference type="RefSeq" id="WP_275033549.1">
    <property type="nucleotide sequence ID" value="NZ_CP118615.1"/>
</dbReference>
<dbReference type="Proteomes" id="UP001219605">
    <property type="component" value="Chromosome"/>
</dbReference>
<feature type="domain" description="HTH cro/C1-type" evidence="2">
    <location>
        <begin position="36"/>
        <end position="91"/>
    </location>
</feature>
<dbReference type="InterPro" id="IPR010982">
    <property type="entry name" value="Lambda_DNA-bd_dom_sf"/>
</dbReference>
<evidence type="ECO:0000256" key="1">
    <source>
        <dbReference type="SAM" id="MobiDB-lite"/>
    </source>
</evidence>
<evidence type="ECO:0000313" key="4">
    <source>
        <dbReference type="Proteomes" id="UP001219605"/>
    </source>
</evidence>